<dbReference type="AlphaFoldDB" id="Q1QF82"/>
<accession>Q1QF82</accession>
<feature type="region of interest" description="Disordered" evidence="1">
    <location>
        <begin position="1"/>
        <end position="21"/>
    </location>
</feature>
<evidence type="ECO:0000256" key="1">
    <source>
        <dbReference type="SAM" id="MobiDB-lite"/>
    </source>
</evidence>
<dbReference type="HOGENOM" id="CLU_119507_0_0_5"/>
<feature type="compositionally biased region" description="Basic and acidic residues" evidence="1">
    <location>
        <begin position="8"/>
        <end position="18"/>
    </location>
</feature>
<dbReference type="KEGG" id="nha:Nham_4537"/>
<sequence>MCSIARRNLNDGDRDRPLSARPRARRTQMYGICKKWLRSMTAGAICLLAALIDMHAVAAARGGLASENPLAAEHVDALPTDIRRAVAIRKRACGNKAAAAHYFSVSIEAGGRRFVSLHFEDFVCANRAAVCVADRCLHEVYLESHGRYRIVFRTHASDLKLINAGAAGIEVTDGTSRQFFRWNGRRFVSVRTIKNGW</sequence>
<dbReference type="EMBL" id="CP000321">
    <property type="protein sequence ID" value="ABE65115.1"/>
    <property type="molecule type" value="Genomic_DNA"/>
</dbReference>
<keyword evidence="2" id="KW-0614">Plasmid</keyword>
<geneLocation type="plasmid" evidence="3">
    <name>pNITHX2</name>
</geneLocation>
<dbReference type="eggNOG" id="ENOG50311AB">
    <property type="taxonomic scope" value="Bacteria"/>
</dbReference>
<reference evidence="3" key="1">
    <citation type="submission" date="2006-03" db="EMBL/GenBank/DDBJ databases">
        <title>Complete sequence of plasmid 2 of Nitrobacter hamburgensis X14.</title>
        <authorList>
            <consortium name="US DOE Joint Genome Institute"/>
            <person name="Copeland A."/>
            <person name="Lucas S."/>
            <person name="Lapidus A."/>
            <person name="Barry K."/>
            <person name="Detter J.C."/>
            <person name="Glavina del Rio T."/>
            <person name="Hammon N."/>
            <person name="Israni S."/>
            <person name="Dalin E."/>
            <person name="Tice H."/>
            <person name="Pitluck S."/>
            <person name="Chain P."/>
            <person name="Malfatti S."/>
            <person name="Shin M."/>
            <person name="Vergez L."/>
            <person name="Schmutz J."/>
            <person name="Larimer F."/>
            <person name="Land M."/>
            <person name="Hauser L."/>
            <person name="Kyrpides N."/>
            <person name="Ivanova N."/>
            <person name="Ward B."/>
            <person name="Arp D."/>
            <person name="Klotz M."/>
            <person name="Stein L."/>
            <person name="O'Mullan G."/>
            <person name="Starkenburg S."/>
            <person name="Sayavedra L."/>
            <person name="Poret-Peterson A.T."/>
            <person name="Gentry M.E."/>
            <person name="Bruce D."/>
            <person name="Richardson P."/>
        </authorList>
    </citation>
    <scope>NUCLEOTIDE SEQUENCE [LARGE SCALE GENOMIC DNA]</scope>
    <source>
        <strain evidence="3">DSM 10229 / NCIMB 13809 / X14</strain>
        <plasmid evidence="3">Plasmid pNITHX2</plasmid>
    </source>
</reference>
<evidence type="ECO:0000313" key="2">
    <source>
        <dbReference type="EMBL" id="ABE65115.1"/>
    </source>
</evidence>
<gene>
    <name evidence="2" type="ordered locus">Nham_4537</name>
</gene>
<keyword evidence="3" id="KW-1185">Reference proteome</keyword>
<protein>
    <submittedName>
        <fullName evidence="2">Uncharacterized protein</fullName>
    </submittedName>
</protein>
<proteinExistence type="predicted"/>
<organism evidence="2 3">
    <name type="scientific">Nitrobacter hamburgensis (strain DSM 10229 / NCIMB 13809 / X14)</name>
    <dbReference type="NCBI Taxonomy" id="323097"/>
    <lineage>
        <taxon>Bacteria</taxon>
        <taxon>Pseudomonadati</taxon>
        <taxon>Pseudomonadota</taxon>
        <taxon>Alphaproteobacteria</taxon>
        <taxon>Hyphomicrobiales</taxon>
        <taxon>Nitrobacteraceae</taxon>
        <taxon>Nitrobacter</taxon>
    </lineage>
</organism>
<name>Q1QF82_NITHX</name>
<evidence type="ECO:0000313" key="3">
    <source>
        <dbReference type="Proteomes" id="UP000001953"/>
    </source>
</evidence>
<dbReference type="Proteomes" id="UP000001953">
    <property type="component" value="Plasmid 2"/>
</dbReference>